<dbReference type="STRING" id="671143.DAMO_0967"/>
<dbReference type="AlphaFoldDB" id="D5MMS8"/>
<reference evidence="1 2" key="1">
    <citation type="journal article" date="2010" name="Nature">
        <title>Nitrite-driven anaerobic methane oxidation by oxygenic bacteria.</title>
        <authorList>
            <person name="Ettwig K.F."/>
            <person name="Butler M.K."/>
            <person name="Le Paslier D."/>
            <person name="Pelletier E."/>
            <person name="Mangenot S."/>
            <person name="Kuypers M.M.M."/>
            <person name="Schreiber F."/>
            <person name="Dutilh B.E."/>
            <person name="Zedelius J."/>
            <person name="de Beer D."/>
            <person name="Gloerich J."/>
            <person name="Wessels H.J.C.T."/>
            <person name="van Allen T."/>
            <person name="Luesken F."/>
            <person name="Wu M."/>
            <person name="van de Pas-Schoonen K.T."/>
            <person name="Op den Camp H.J.M."/>
            <person name="Janssen-Megens E.M."/>
            <person name="Francoijs K-J."/>
            <person name="Stunnenberg H."/>
            <person name="Weissenbach J."/>
            <person name="Jetten M.S.M."/>
            <person name="Strous M."/>
        </authorList>
    </citation>
    <scope>NUCLEOTIDE SEQUENCE [LARGE SCALE GENOMIC DNA]</scope>
</reference>
<dbReference type="Proteomes" id="UP000006898">
    <property type="component" value="Chromosome"/>
</dbReference>
<dbReference type="EMBL" id="FP565575">
    <property type="protein sequence ID" value="CBE68028.1"/>
    <property type="molecule type" value="Genomic_DNA"/>
</dbReference>
<name>D5MMS8_METO1</name>
<dbReference type="HOGENOM" id="CLU_3267317_0_0_0"/>
<evidence type="ECO:0000313" key="1">
    <source>
        <dbReference type="EMBL" id="CBE68028.1"/>
    </source>
</evidence>
<protein>
    <submittedName>
        <fullName evidence="1">Uncharacterized protein</fullName>
    </submittedName>
</protein>
<organism evidence="1 2">
    <name type="scientific">Methylomirabilis oxygeniifera</name>
    <dbReference type="NCBI Taxonomy" id="671143"/>
    <lineage>
        <taxon>Bacteria</taxon>
        <taxon>Candidatus Methylomirabilota</taxon>
        <taxon>Candidatus Methylomirabilia</taxon>
        <taxon>Candidatus Methylomirabilales</taxon>
        <taxon>Candidatus Methylomirabilaceae</taxon>
        <taxon>Candidatus Methylomirabilis</taxon>
    </lineage>
</organism>
<accession>D5MMS8</accession>
<proteinExistence type="predicted"/>
<evidence type="ECO:0000313" key="2">
    <source>
        <dbReference type="Proteomes" id="UP000006898"/>
    </source>
</evidence>
<gene>
    <name evidence="1" type="ORF">DAMO_0967</name>
</gene>
<dbReference type="KEGG" id="mox:DAMO_0967"/>
<sequence length="41" mass="4568">MQYSAFDAHKHDAPESVGIYSLVFGADESDPSPLIEKLHHK</sequence>